<feature type="domain" description="D-isomer specific 2-hydroxyacid dehydrogenase NAD-binding" evidence="3">
    <location>
        <begin position="119"/>
        <end position="289"/>
    </location>
</feature>
<protein>
    <submittedName>
        <fullName evidence="4">Dihydrofolate reductase</fullName>
    </submittedName>
</protein>
<evidence type="ECO:0000259" key="3">
    <source>
        <dbReference type="Pfam" id="PF02826"/>
    </source>
</evidence>
<comment type="caution">
    <text evidence="4">The sequence shown here is derived from an EMBL/GenBank/DDBJ whole genome shotgun (WGS) entry which is preliminary data.</text>
</comment>
<keyword evidence="1" id="KW-0560">Oxidoreductase</keyword>
<keyword evidence="5" id="KW-1185">Reference proteome</keyword>
<keyword evidence="2" id="KW-0520">NAD</keyword>
<accession>A0ABR6ZQS5</accession>
<dbReference type="PANTHER" id="PTHR43333:SF1">
    <property type="entry name" value="D-ISOMER SPECIFIC 2-HYDROXYACID DEHYDROGENASE NAD-BINDING DOMAIN-CONTAINING PROTEIN"/>
    <property type="match status" value="1"/>
</dbReference>
<sequence>MSESKIESRNASKSELIVASQFDPRVNQLLAQRTGLAVHDVPLGPLTELPPGADVLFVLPAPNGQTLLQTPAPWGWDKVRWVQLASVGIDYYPDWLFDGPVVTSARGTASIAIAEYVLAAIFSAAKRIPDIWLKQAADWRRLSLGLVQGSTLGLYGFGSIGQALAQRALALGIKVIALRRSDTPFEVDGVERVATLEELLQRSDHLVLAAPSTAETRHAINRASLKHARAGLHLINIARGNLVDHQALLDALDEGKLALATLDVTDPEPLPAGHAFYSHPQVRLSPHISPSTDQIVPALIEKFVLNLDRFRSGKPLADVVDTARGY</sequence>
<dbReference type="SUPFAM" id="SSF51735">
    <property type="entry name" value="NAD(P)-binding Rossmann-fold domains"/>
    <property type="match status" value="1"/>
</dbReference>
<reference evidence="4 5" key="1">
    <citation type="submission" date="2020-08" db="EMBL/GenBank/DDBJ databases">
        <title>Novel species isolated from subtropical streams in China.</title>
        <authorList>
            <person name="Lu H."/>
        </authorList>
    </citation>
    <scope>NUCLEOTIDE SEQUENCE [LARGE SCALE GENOMIC DNA]</scope>
    <source>
        <strain evidence="4 5">CY18W</strain>
    </source>
</reference>
<dbReference type="CDD" id="cd12180">
    <property type="entry name" value="2-Hacid_dh_15"/>
    <property type="match status" value="1"/>
</dbReference>
<dbReference type="Gene3D" id="3.40.50.720">
    <property type="entry name" value="NAD(P)-binding Rossmann-like Domain"/>
    <property type="match status" value="2"/>
</dbReference>
<evidence type="ECO:0000256" key="2">
    <source>
        <dbReference type="ARBA" id="ARBA00023027"/>
    </source>
</evidence>
<dbReference type="Proteomes" id="UP000650424">
    <property type="component" value="Unassembled WGS sequence"/>
</dbReference>
<evidence type="ECO:0000313" key="5">
    <source>
        <dbReference type="Proteomes" id="UP000650424"/>
    </source>
</evidence>
<dbReference type="RefSeq" id="WP_186947194.1">
    <property type="nucleotide sequence ID" value="NZ_JACOGF010000004.1"/>
</dbReference>
<organism evidence="4 5">
    <name type="scientific">Undibacterium hunanense</name>
    <dbReference type="NCBI Taxonomy" id="2762292"/>
    <lineage>
        <taxon>Bacteria</taxon>
        <taxon>Pseudomonadati</taxon>
        <taxon>Pseudomonadota</taxon>
        <taxon>Betaproteobacteria</taxon>
        <taxon>Burkholderiales</taxon>
        <taxon>Oxalobacteraceae</taxon>
        <taxon>Undibacterium</taxon>
    </lineage>
</organism>
<name>A0ABR6ZQS5_9BURK</name>
<dbReference type="EMBL" id="JACOGF010000004">
    <property type="protein sequence ID" value="MBC3917969.1"/>
    <property type="molecule type" value="Genomic_DNA"/>
</dbReference>
<dbReference type="PANTHER" id="PTHR43333">
    <property type="entry name" value="2-HACID_DH_C DOMAIN-CONTAINING PROTEIN"/>
    <property type="match status" value="1"/>
</dbReference>
<evidence type="ECO:0000313" key="4">
    <source>
        <dbReference type="EMBL" id="MBC3917969.1"/>
    </source>
</evidence>
<evidence type="ECO:0000256" key="1">
    <source>
        <dbReference type="ARBA" id="ARBA00023002"/>
    </source>
</evidence>
<proteinExistence type="predicted"/>
<dbReference type="InterPro" id="IPR006140">
    <property type="entry name" value="D-isomer_DH_NAD-bd"/>
</dbReference>
<dbReference type="Pfam" id="PF02826">
    <property type="entry name" value="2-Hacid_dh_C"/>
    <property type="match status" value="1"/>
</dbReference>
<gene>
    <name evidence="4" type="ORF">H8L32_10825</name>
</gene>
<dbReference type="InterPro" id="IPR036291">
    <property type="entry name" value="NAD(P)-bd_dom_sf"/>
</dbReference>